<dbReference type="Gene3D" id="2.60.40.2810">
    <property type="match status" value="1"/>
</dbReference>
<sequence>MGMAVAAFPTVAFADNDTEQSDSAPAPTEPAQEETAPNAIEATPSNQSDPLSDPTDPTAPPTMNIGASGGANTTIGEETEPTEELDAEATEPESVETGPTPVLSVPDPTPPPPAEKEAKSQNTVVTPTPAPPAPTLEPPSAASHDYSPAARQPQAAQPQSALSVTAAQVEATDPEPDAADIDEAAVETEDVAPEPVPTDPFTAVATAFFDLASSFVAAWLTPFFGSGSDSPAEAPLLWTVLAFVRREFERSFFNKSPIANDDELTTTVGTVATGDVLANDIDADGDPLRASLVSGPAHGAVTLNADGSYTYTPESGYTGTDSFTYAVTDGADSWHVHGRDSFLRPNGGHTSTATVTITVAPAEPEEPAENIAPTGYADVVKTTPGTPLTISAASLLANDVDRDGGPSPLTITAVADPYSGSAEIDSETGNLIYTPAEGFEGQDFFTYTISDGEADSDPISVLVAVTEPSGNIAPIATDETWTTQQDTPLPLDQSMLTGDDHDPDNAPIPVLSSFLVTPPAHGTFVVDYENLRLLYQPDAGFVGTDTFTYQAFDGEDLSNIATVTIEVTEKTPNTPTAWMDVVKAPANSSTVISKEALLANDFDPDTEQSDLTVEILRQPPFGTTVLDPSTGAITYTPTPGFTGLDGFVYRVFDGTTYSAATAVVVVVGDRDNVAPTANDDTLTTEVDAPVIVDFPSGLTDNDTDPTFDPLVPFVVDHPSHGRLTTDPLAPRWIYTPDPGFTGTDTFTYRAFDGSDVSNVATVTINVVDGAVV</sequence>
<evidence type="ECO:0000256" key="1">
    <source>
        <dbReference type="SAM" id="MobiDB-lite"/>
    </source>
</evidence>
<dbReference type="EMBL" id="ANBP01000015">
    <property type="protein sequence ID" value="KAB7755978.1"/>
    <property type="molecule type" value="Genomic_DNA"/>
</dbReference>
<gene>
    <name evidence="2" type="ORF">MPHL21000_12985</name>
</gene>
<dbReference type="Proteomes" id="UP000325690">
    <property type="component" value="Unassembled WGS sequence"/>
</dbReference>
<evidence type="ECO:0000313" key="2">
    <source>
        <dbReference type="EMBL" id="KAB7755978.1"/>
    </source>
</evidence>
<dbReference type="NCBIfam" id="TIGR01965">
    <property type="entry name" value="VCBS_repeat"/>
    <property type="match status" value="1"/>
</dbReference>
<feature type="compositionally biased region" description="Pro residues" evidence="1">
    <location>
        <begin position="128"/>
        <end position="137"/>
    </location>
</feature>
<feature type="compositionally biased region" description="Low complexity" evidence="1">
    <location>
        <begin position="138"/>
        <end position="163"/>
    </location>
</feature>
<organism evidence="2 3">
    <name type="scientific">Mycolicibacterium phlei DSM 43239 = CCUG 21000</name>
    <dbReference type="NCBI Taxonomy" id="1226750"/>
    <lineage>
        <taxon>Bacteria</taxon>
        <taxon>Bacillati</taxon>
        <taxon>Actinomycetota</taxon>
        <taxon>Actinomycetes</taxon>
        <taxon>Mycobacteriales</taxon>
        <taxon>Mycobacteriaceae</taxon>
        <taxon>Mycolicibacterium</taxon>
    </lineage>
</organism>
<accession>A0A5N5V2R7</accession>
<dbReference type="PANTHER" id="PTHR34720:SF9">
    <property type="entry name" value="BLR4714 PROTEIN"/>
    <property type="match status" value="1"/>
</dbReference>
<dbReference type="Gene3D" id="2.60.40.3440">
    <property type="match status" value="4"/>
</dbReference>
<reference evidence="2 3" key="1">
    <citation type="submission" date="2012-10" db="EMBL/GenBank/DDBJ databases">
        <title>The draft sequence of the Mycobacterium pheli genome.</title>
        <authorList>
            <person name="Pettersson B.M.F."/>
            <person name="Das S."/>
            <person name="Dasgupta S."/>
            <person name="Bhattacharya A."/>
            <person name="Kirsebom L.A."/>
        </authorList>
    </citation>
    <scope>NUCLEOTIDE SEQUENCE [LARGE SCALE GENOMIC DNA]</scope>
    <source>
        <strain evidence="2 3">CCUG 21000</strain>
    </source>
</reference>
<dbReference type="PANTHER" id="PTHR34720">
    <property type="entry name" value="MICROCYSTIN DEPENDENT PROTEIN"/>
    <property type="match status" value="1"/>
</dbReference>
<keyword evidence="3" id="KW-1185">Reference proteome</keyword>
<feature type="compositionally biased region" description="Acidic residues" evidence="1">
    <location>
        <begin position="77"/>
        <end position="94"/>
    </location>
</feature>
<comment type="caution">
    <text evidence="2">The sequence shown here is derived from an EMBL/GenBank/DDBJ whole genome shotgun (WGS) entry which is preliminary data.</text>
</comment>
<proteinExistence type="predicted"/>
<dbReference type="AlphaFoldDB" id="A0A5N5V2R7"/>
<dbReference type="Pfam" id="PF17963">
    <property type="entry name" value="Big_9"/>
    <property type="match status" value="5"/>
</dbReference>
<dbReference type="NCBIfam" id="NF012211">
    <property type="entry name" value="tand_rpt_95"/>
    <property type="match status" value="5"/>
</dbReference>
<name>A0A5N5V2R7_MYCPH</name>
<feature type="region of interest" description="Disordered" evidence="1">
    <location>
        <begin position="1"/>
        <end position="177"/>
    </location>
</feature>
<evidence type="ECO:0000313" key="3">
    <source>
        <dbReference type="Proteomes" id="UP000325690"/>
    </source>
</evidence>
<evidence type="ECO:0008006" key="4">
    <source>
        <dbReference type="Google" id="ProtNLM"/>
    </source>
</evidence>
<protein>
    <recommendedName>
        <fullName evidence="4">Tandem-95 repeat protein</fullName>
    </recommendedName>
</protein>
<dbReference type="InterPro" id="IPR010221">
    <property type="entry name" value="VCBS_dom"/>
</dbReference>